<dbReference type="Proteomes" id="UP000291116">
    <property type="component" value="Unassembled WGS sequence"/>
</dbReference>
<feature type="chain" id="PRO_5019338259" description="2Fe-2S ferredoxin-type domain-containing protein" evidence="3">
    <location>
        <begin position="22"/>
        <end position="136"/>
    </location>
</feature>
<dbReference type="Gene3D" id="3.10.20.30">
    <property type="match status" value="1"/>
</dbReference>
<keyword evidence="1" id="KW-0479">Metal-binding</keyword>
<evidence type="ECO:0000259" key="4">
    <source>
        <dbReference type="Pfam" id="PF00111"/>
    </source>
</evidence>
<feature type="signal peptide" evidence="3">
    <location>
        <begin position="1"/>
        <end position="21"/>
    </location>
</feature>
<keyword evidence="1" id="KW-0001">2Fe-2S</keyword>
<evidence type="ECO:0000256" key="3">
    <source>
        <dbReference type="SAM" id="SignalP"/>
    </source>
</evidence>
<dbReference type="AlphaFoldDB" id="A0A448YZS5"/>
<dbReference type="GO" id="GO:0051537">
    <property type="term" value="F:2 iron, 2 sulfur cluster binding"/>
    <property type="evidence" value="ECO:0007669"/>
    <property type="project" value="UniProtKB-KW"/>
</dbReference>
<dbReference type="EMBL" id="CAACVS010000052">
    <property type="protein sequence ID" value="VEU35219.1"/>
    <property type="molecule type" value="Genomic_DNA"/>
</dbReference>
<dbReference type="InterPro" id="IPR006058">
    <property type="entry name" value="2Fe2S_fd_BS"/>
</dbReference>
<dbReference type="InterPro" id="IPR012675">
    <property type="entry name" value="Beta-grasp_dom_sf"/>
</dbReference>
<dbReference type="PROSITE" id="PS00197">
    <property type="entry name" value="2FE2S_FER_1"/>
    <property type="match status" value="1"/>
</dbReference>
<organism evidence="5 6">
    <name type="scientific">Pseudo-nitzschia multistriata</name>
    <dbReference type="NCBI Taxonomy" id="183589"/>
    <lineage>
        <taxon>Eukaryota</taxon>
        <taxon>Sar</taxon>
        <taxon>Stramenopiles</taxon>
        <taxon>Ochrophyta</taxon>
        <taxon>Bacillariophyta</taxon>
        <taxon>Bacillariophyceae</taxon>
        <taxon>Bacillariophycidae</taxon>
        <taxon>Bacillariales</taxon>
        <taxon>Bacillariaceae</taxon>
        <taxon>Pseudo-nitzschia</taxon>
    </lineage>
</organism>
<sequence>MVRSSLFSAIVSLLLVGPSHGFSPSTPSPSTTTTRLNGFGDAFKNAFANDDDLGARKNEGLSGGPNYNESVTMNGKAVPGCVVGQKLTVVGGKARVKIPVNCQAGDCGTCVVKMNGRKVKACQTQVPKGKCNIQTL</sequence>
<gene>
    <name evidence="5" type="ORF">PSNMU_V1.4_AUG-EV-PASAV3_0019480</name>
</gene>
<evidence type="ECO:0000313" key="6">
    <source>
        <dbReference type="Proteomes" id="UP000291116"/>
    </source>
</evidence>
<name>A0A448YZS5_9STRA</name>
<evidence type="ECO:0000313" key="5">
    <source>
        <dbReference type="EMBL" id="VEU35219.1"/>
    </source>
</evidence>
<dbReference type="InterPro" id="IPR001041">
    <property type="entry name" value="2Fe-2S_ferredoxin-type"/>
</dbReference>
<dbReference type="OrthoDB" id="39246at2759"/>
<dbReference type="InterPro" id="IPR036010">
    <property type="entry name" value="2Fe-2S_ferredoxin-like_sf"/>
</dbReference>
<keyword evidence="1" id="KW-0408">Iron</keyword>
<dbReference type="Pfam" id="PF00111">
    <property type="entry name" value="Fer2"/>
    <property type="match status" value="1"/>
</dbReference>
<keyword evidence="2" id="KW-0411">Iron-sulfur</keyword>
<dbReference type="CDD" id="cd00207">
    <property type="entry name" value="fer2"/>
    <property type="match status" value="1"/>
</dbReference>
<keyword evidence="3" id="KW-0732">Signal</keyword>
<dbReference type="SUPFAM" id="SSF54292">
    <property type="entry name" value="2Fe-2S ferredoxin-like"/>
    <property type="match status" value="1"/>
</dbReference>
<proteinExistence type="predicted"/>
<keyword evidence="6" id="KW-1185">Reference proteome</keyword>
<evidence type="ECO:0000256" key="1">
    <source>
        <dbReference type="ARBA" id="ARBA00022714"/>
    </source>
</evidence>
<reference evidence="5 6" key="1">
    <citation type="submission" date="2019-01" db="EMBL/GenBank/DDBJ databases">
        <authorList>
            <person name="Ferrante I. M."/>
        </authorList>
    </citation>
    <scope>NUCLEOTIDE SEQUENCE [LARGE SCALE GENOMIC DNA]</scope>
    <source>
        <strain evidence="5 6">B856</strain>
    </source>
</reference>
<protein>
    <recommendedName>
        <fullName evidence="4">2Fe-2S ferredoxin-type domain-containing protein</fullName>
    </recommendedName>
</protein>
<feature type="domain" description="2Fe-2S ferredoxin-type" evidence="4">
    <location>
        <begin position="81"/>
        <end position="123"/>
    </location>
</feature>
<evidence type="ECO:0000256" key="2">
    <source>
        <dbReference type="ARBA" id="ARBA00023014"/>
    </source>
</evidence>
<accession>A0A448YZS5</accession>